<organism evidence="7 8">
    <name type="scientific">Pseudotabrizicola algicola</name>
    <dbReference type="NCBI Taxonomy" id="2709381"/>
    <lineage>
        <taxon>Bacteria</taxon>
        <taxon>Pseudomonadati</taxon>
        <taxon>Pseudomonadota</taxon>
        <taxon>Alphaproteobacteria</taxon>
        <taxon>Rhodobacterales</taxon>
        <taxon>Paracoccaceae</taxon>
        <taxon>Pseudotabrizicola</taxon>
    </lineage>
</organism>
<proteinExistence type="inferred from homology"/>
<evidence type="ECO:0000259" key="6">
    <source>
        <dbReference type="PROSITE" id="PS50893"/>
    </source>
</evidence>
<keyword evidence="4 7" id="KW-0067">ATP-binding</keyword>
<dbReference type="GO" id="GO:0005524">
    <property type="term" value="F:ATP binding"/>
    <property type="evidence" value="ECO:0007669"/>
    <property type="project" value="UniProtKB-KW"/>
</dbReference>
<keyword evidence="3" id="KW-0547">Nucleotide-binding</keyword>
<gene>
    <name evidence="7" type="ORF">G3572_03000</name>
</gene>
<keyword evidence="2" id="KW-0813">Transport</keyword>
<dbReference type="SMART" id="SM00382">
    <property type="entry name" value="AAA"/>
    <property type="match status" value="1"/>
</dbReference>
<keyword evidence="8" id="KW-1185">Reference proteome</keyword>
<dbReference type="RefSeq" id="WP_164609171.1">
    <property type="nucleotide sequence ID" value="NZ_JAAIKE010000001.1"/>
</dbReference>
<dbReference type="PANTHER" id="PTHR43820">
    <property type="entry name" value="HIGH-AFFINITY BRANCHED-CHAIN AMINO ACID TRANSPORT ATP-BINDING PROTEIN LIVF"/>
    <property type="match status" value="1"/>
</dbReference>
<dbReference type="PROSITE" id="PS50893">
    <property type="entry name" value="ABC_TRANSPORTER_2"/>
    <property type="match status" value="1"/>
</dbReference>
<accession>A0A6B3RJT6</accession>
<evidence type="ECO:0000256" key="1">
    <source>
        <dbReference type="ARBA" id="ARBA00005417"/>
    </source>
</evidence>
<dbReference type="CDD" id="cd03224">
    <property type="entry name" value="ABC_TM1139_LivF_branched"/>
    <property type="match status" value="1"/>
</dbReference>
<protein>
    <submittedName>
        <fullName evidence="7">ABC transporter ATP-binding protein</fullName>
    </submittedName>
</protein>
<dbReference type="Pfam" id="PF00005">
    <property type="entry name" value="ABC_tran"/>
    <property type="match status" value="1"/>
</dbReference>
<comment type="similarity">
    <text evidence="1">Belongs to the ABC transporter superfamily.</text>
</comment>
<sequence length="236" mass="25053">MAEPFLIGDAMTGGYGGADILHGCTIAVEPGEIAVIVGPNGAGKSTAMKAVFGMLKLRGGAVRLKGEDITTLTPQARVAKGMAFVPQTSNIFTSMTVEENLEMGAFLRRDDIRGTMEQVYGLFPILKEKRLQPAGELSGGQRQQVAVGRALMTQPSVLMLDEPTAGVSPIVMDELFDRIIEVARSGISILMVEQNARQALEIADKGYVLVQGANRFTGTGQALLADPDVRKSFLGG</sequence>
<evidence type="ECO:0000256" key="5">
    <source>
        <dbReference type="ARBA" id="ARBA00022970"/>
    </source>
</evidence>
<dbReference type="GO" id="GO:0015807">
    <property type="term" value="P:L-amino acid transport"/>
    <property type="evidence" value="ECO:0007669"/>
    <property type="project" value="TreeGrafter"/>
</dbReference>
<evidence type="ECO:0000256" key="2">
    <source>
        <dbReference type="ARBA" id="ARBA00022448"/>
    </source>
</evidence>
<reference evidence="7 8" key="1">
    <citation type="submission" date="2020-02" db="EMBL/GenBank/DDBJ databases">
        <title>Rhodobacter algicola sp. nov., isolated from microalga culture.</title>
        <authorList>
            <person name="Park C.-Y."/>
        </authorList>
    </citation>
    <scope>NUCLEOTIDE SEQUENCE [LARGE SCALE GENOMIC DNA]</scope>
    <source>
        <strain evidence="7 8">ETT8</strain>
    </source>
</reference>
<dbReference type="Proteomes" id="UP000481421">
    <property type="component" value="Unassembled WGS sequence"/>
</dbReference>
<dbReference type="InterPro" id="IPR003439">
    <property type="entry name" value="ABC_transporter-like_ATP-bd"/>
</dbReference>
<dbReference type="GO" id="GO:0015658">
    <property type="term" value="F:branched-chain amino acid transmembrane transporter activity"/>
    <property type="evidence" value="ECO:0007669"/>
    <property type="project" value="TreeGrafter"/>
</dbReference>
<dbReference type="EMBL" id="JAAIKE010000001">
    <property type="protein sequence ID" value="NEX45158.1"/>
    <property type="molecule type" value="Genomic_DNA"/>
</dbReference>
<dbReference type="AlphaFoldDB" id="A0A6B3RJT6"/>
<evidence type="ECO:0000313" key="7">
    <source>
        <dbReference type="EMBL" id="NEX45158.1"/>
    </source>
</evidence>
<comment type="caution">
    <text evidence="7">The sequence shown here is derived from an EMBL/GenBank/DDBJ whole genome shotgun (WGS) entry which is preliminary data.</text>
</comment>
<dbReference type="Gene3D" id="3.40.50.300">
    <property type="entry name" value="P-loop containing nucleotide triphosphate hydrolases"/>
    <property type="match status" value="1"/>
</dbReference>
<dbReference type="GO" id="GO:0016887">
    <property type="term" value="F:ATP hydrolysis activity"/>
    <property type="evidence" value="ECO:0007669"/>
    <property type="project" value="InterPro"/>
</dbReference>
<dbReference type="InterPro" id="IPR027417">
    <property type="entry name" value="P-loop_NTPase"/>
</dbReference>
<keyword evidence="5" id="KW-0029">Amino-acid transport</keyword>
<dbReference type="PANTHER" id="PTHR43820:SF4">
    <property type="entry name" value="HIGH-AFFINITY BRANCHED-CHAIN AMINO ACID TRANSPORT ATP-BINDING PROTEIN LIVF"/>
    <property type="match status" value="1"/>
</dbReference>
<feature type="domain" description="ABC transporter" evidence="6">
    <location>
        <begin position="5"/>
        <end position="236"/>
    </location>
</feature>
<evidence type="ECO:0000313" key="8">
    <source>
        <dbReference type="Proteomes" id="UP000481421"/>
    </source>
</evidence>
<dbReference type="SUPFAM" id="SSF52540">
    <property type="entry name" value="P-loop containing nucleoside triphosphate hydrolases"/>
    <property type="match status" value="1"/>
</dbReference>
<dbReference type="InterPro" id="IPR052156">
    <property type="entry name" value="BCAA_Transport_ATP-bd_LivF"/>
</dbReference>
<evidence type="ECO:0000256" key="3">
    <source>
        <dbReference type="ARBA" id="ARBA00022741"/>
    </source>
</evidence>
<name>A0A6B3RJT6_9RHOB</name>
<dbReference type="InterPro" id="IPR003593">
    <property type="entry name" value="AAA+_ATPase"/>
</dbReference>
<evidence type="ECO:0000256" key="4">
    <source>
        <dbReference type="ARBA" id="ARBA00022840"/>
    </source>
</evidence>